<proteinExistence type="predicted"/>
<dbReference type="Proteomes" id="UP000671862">
    <property type="component" value="Chromosome"/>
</dbReference>
<evidence type="ECO:0000313" key="2">
    <source>
        <dbReference type="Proteomes" id="UP000671862"/>
    </source>
</evidence>
<protein>
    <recommendedName>
        <fullName evidence="3">Carboxypeptidase regulatory-like domain-containing protein</fullName>
    </recommendedName>
</protein>
<dbReference type="PROSITE" id="PS51257">
    <property type="entry name" value="PROKAR_LIPOPROTEIN"/>
    <property type="match status" value="1"/>
</dbReference>
<reference evidence="1 2" key="1">
    <citation type="submission" date="2021-03" db="EMBL/GenBank/DDBJ databases">
        <title>Thermosipho ferrireducens sp.nov., an anaerobic thermophilic iron-reducing bacterium isolated from a deep-sea hydrothermal sulfide deposits.</title>
        <authorList>
            <person name="Zeng X."/>
            <person name="Chen Y."/>
            <person name="Shao Z."/>
        </authorList>
    </citation>
    <scope>NUCLEOTIDE SEQUENCE [LARGE SCALE GENOMIC DNA]</scope>
    <source>
        <strain evidence="1 2">JL129W03</strain>
    </source>
</reference>
<name>A0ABX7S7V9_9BACT</name>
<sequence length="544" mass="60493">MKKFYLFIFVVGFLFLTTSCLQLFPLLTGGIEFYVTDYNSGAAVEGASVKILDESGGIRGEGVTDTEGKVTISSVLKGDEELLDVVITKSGYAVTRIEGLKLTKDSTTLNEAKLRVASVGVTKSLNPIEVDVKFFEDATKATPVDLSNVTGDVYVSIIATGMEYDVSIIYAKAGNVPGSGFLTSPRLYVSNSTTVEGTITVAGFEGETPIYVVVFDKNDNMLEKIFYANINKVSKEVKGYEIEKVSEATGDYNLAAYTRRGGIKFYGGRDSIFNKKDRVVPEFFKKTRRINAAPEKDTNLWIEVYWVAWENSSASSTTDEPEAYRVYRSFDGTNYEAIATVPSGYDYYRDASPQLEVGKETWYGVAAVYPGYEATMVKLGSVVPLDVFEVKYISPTDGATNVSRDPVFSWEIINPVKSSEGNPVYYWDIWLYDETLNDYGYYSLSGYGYPYYSMFITEVTGVSFKFSAPPSGAWWVDFGAGSWYSYNELQANKTYEWGNELMVAVVEDATDNTVAYSIHTDLGKRFDPFSIEPEIYNTFTTGEN</sequence>
<dbReference type="EMBL" id="CP071446">
    <property type="protein sequence ID" value="QTA37200.1"/>
    <property type="molecule type" value="Genomic_DNA"/>
</dbReference>
<organism evidence="1 2">
    <name type="scientific">Thermosipho ferrireducens</name>
    <dbReference type="NCBI Taxonomy" id="2571116"/>
    <lineage>
        <taxon>Bacteria</taxon>
        <taxon>Thermotogati</taxon>
        <taxon>Thermotogota</taxon>
        <taxon>Thermotogae</taxon>
        <taxon>Thermotogales</taxon>
        <taxon>Fervidobacteriaceae</taxon>
        <taxon>Thermosipho</taxon>
    </lineage>
</organism>
<accession>A0ABX7S7V9</accession>
<evidence type="ECO:0000313" key="1">
    <source>
        <dbReference type="EMBL" id="QTA37200.1"/>
    </source>
</evidence>
<dbReference type="RefSeq" id="WP_207565925.1">
    <property type="nucleotide sequence ID" value="NZ_CP071446.1"/>
</dbReference>
<keyword evidence="2" id="KW-1185">Reference proteome</keyword>
<gene>
    <name evidence="1" type="ORF">JYK00_05470</name>
</gene>
<evidence type="ECO:0008006" key="3">
    <source>
        <dbReference type="Google" id="ProtNLM"/>
    </source>
</evidence>